<dbReference type="Proteomes" id="UP000267268">
    <property type="component" value="Chromosome 2"/>
</dbReference>
<dbReference type="AlphaFoldDB" id="A0A3Q9FUB0"/>
<dbReference type="RefSeq" id="WP_126619794.1">
    <property type="nucleotide sequence ID" value="NZ_CP034563.1"/>
</dbReference>
<accession>A0A3Q9FUB0</accession>
<reference evidence="1 2" key="1">
    <citation type="submission" date="2018-12" db="EMBL/GenBank/DDBJ databases">
        <title>Flammeovirga pectinis sp. nov., isolated from the gut of the Korean scallop, Patinopecten yessoensis.</title>
        <authorList>
            <person name="Bae J.-W."/>
            <person name="Jeong Y.-S."/>
            <person name="Kang W."/>
        </authorList>
    </citation>
    <scope>NUCLEOTIDE SEQUENCE [LARGE SCALE GENOMIC DNA]</scope>
    <source>
        <strain evidence="1 2">L12M1</strain>
    </source>
</reference>
<dbReference type="Gene3D" id="2.60.120.260">
    <property type="entry name" value="Galactose-binding domain-like"/>
    <property type="match status" value="1"/>
</dbReference>
<sequence>MQSRLSKYSYIFAIALFVFGACGTEMNVPELITPNHSIIKVSQESNENTINIGQHIDFADVSQGISTREWIFPEDSSVVVEGNPLERQVRGFFNKVGTWDVKLHQEFNGEAYVGTETINRGTNIIDTTITVTVLPQVEITALMANLLSGTGEVGDEIPLSAETPTEIPFGSVLRFKYTAEGGPSVIAGFFDGAQLLAEDVANSTFDMKFVTLDKVYSIAPTFTRPSPFSTDTVLVTQFVKCVRSDEPVTLDAVTNDLDRNTILVFSRGLDAATLFKEDFVVKMTTGGGASVIPEIESAQLNPQDLSNVVIKLVDDMIYSDDMVTVSYIGTKLATQDAALVTPFTDEDLSIKEINLLEEEEFDYSMENSAVTWVAGRTGWLGGDFTNTLTKTTDKATDGATSLKISVNAYNGAGPWGNASIIEPTILGEFQKFQYEAEGSNKLQISFDVFVESNGGVTDPTVPNQFFSNMRMHVMWGAGGAEQAHPLGGTVEGEWRKLTDVVTVDPGNAPFHMGIKVAQTGSENLTFYIDNIVVSRWNPRP</sequence>
<dbReference type="PROSITE" id="PS51257">
    <property type="entry name" value="PROKAR_LIPOPROTEIN"/>
    <property type="match status" value="1"/>
</dbReference>
<organism evidence="1 2">
    <name type="scientific">Flammeovirga pectinis</name>
    <dbReference type="NCBI Taxonomy" id="2494373"/>
    <lineage>
        <taxon>Bacteria</taxon>
        <taxon>Pseudomonadati</taxon>
        <taxon>Bacteroidota</taxon>
        <taxon>Cytophagia</taxon>
        <taxon>Cytophagales</taxon>
        <taxon>Flammeovirgaceae</taxon>
        <taxon>Flammeovirga</taxon>
    </lineage>
</organism>
<evidence type="ECO:0000313" key="1">
    <source>
        <dbReference type="EMBL" id="AZQ65255.1"/>
    </source>
</evidence>
<proteinExistence type="predicted"/>
<dbReference type="KEGG" id="fll:EI427_23870"/>
<dbReference type="EMBL" id="CP034563">
    <property type="protein sequence ID" value="AZQ65255.1"/>
    <property type="molecule type" value="Genomic_DNA"/>
</dbReference>
<gene>
    <name evidence="1" type="ORF">EI427_23870</name>
</gene>
<keyword evidence="2" id="KW-1185">Reference proteome</keyword>
<protein>
    <submittedName>
        <fullName evidence="1">Uncharacterized protein</fullName>
    </submittedName>
</protein>
<name>A0A3Q9FUB0_9BACT</name>
<dbReference type="OrthoDB" id="973700at2"/>
<evidence type="ECO:0000313" key="2">
    <source>
        <dbReference type="Proteomes" id="UP000267268"/>
    </source>
</evidence>